<dbReference type="EC" id="6.3.3.2" evidence="4"/>
<evidence type="ECO:0000256" key="3">
    <source>
        <dbReference type="ARBA" id="ARBA00022840"/>
    </source>
</evidence>
<dbReference type="SUPFAM" id="SSF100950">
    <property type="entry name" value="NagB/RpiA/CoA transferase-like"/>
    <property type="match status" value="1"/>
</dbReference>
<dbReference type="InterPro" id="IPR024185">
    <property type="entry name" value="FTHF_cligase-like_sf"/>
</dbReference>
<keyword evidence="3 4" id="KW-0067">ATP-binding</keyword>
<evidence type="ECO:0000256" key="5">
    <source>
        <dbReference type="SAM" id="MobiDB-lite"/>
    </source>
</evidence>
<dbReference type="PANTHER" id="PTHR23407:SF1">
    <property type="entry name" value="5-FORMYLTETRAHYDROFOLATE CYCLO-LIGASE"/>
    <property type="match status" value="1"/>
</dbReference>
<protein>
    <recommendedName>
        <fullName evidence="4">5-formyltetrahydrofolate cyclo-ligase</fullName>
        <ecNumber evidence="4">6.3.3.2</ecNumber>
    </recommendedName>
</protein>
<evidence type="ECO:0000313" key="7">
    <source>
        <dbReference type="Proteomes" id="UP001432000"/>
    </source>
</evidence>
<dbReference type="InterPro" id="IPR002698">
    <property type="entry name" value="FTHF_cligase"/>
</dbReference>
<evidence type="ECO:0000313" key="6">
    <source>
        <dbReference type="EMBL" id="WXG71524.1"/>
    </source>
</evidence>
<dbReference type="InterPro" id="IPR037171">
    <property type="entry name" value="NagB/RpiA_transferase-like"/>
</dbReference>
<keyword evidence="2 4" id="KW-0547">Nucleotide-binding</keyword>
<name>A0ABZ2PR59_9NOCA</name>
<keyword evidence="4" id="KW-0460">Magnesium</keyword>
<reference evidence="6 7" key="1">
    <citation type="submission" date="2024-03" db="EMBL/GenBank/DDBJ databases">
        <title>Natural products discovery in diverse microorganisms through a two-stage MS feature dereplication strategy.</title>
        <authorList>
            <person name="Zhang R."/>
        </authorList>
    </citation>
    <scope>NUCLEOTIDE SEQUENCE [LARGE SCALE GENOMIC DNA]</scope>
    <source>
        <strain evidence="6 7">18930</strain>
    </source>
</reference>
<dbReference type="EMBL" id="CP147846">
    <property type="protein sequence ID" value="WXG71524.1"/>
    <property type="molecule type" value="Genomic_DNA"/>
</dbReference>
<dbReference type="PIRSF" id="PIRSF006806">
    <property type="entry name" value="FTHF_cligase"/>
    <property type="match status" value="1"/>
</dbReference>
<keyword evidence="4" id="KW-0479">Metal-binding</keyword>
<dbReference type="NCBIfam" id="TIGR02727">
    <property type="entry name" value="MTHFS_bact"/>
    <property type="match status" value="1"/>
</dbReference>
<gene>
    <name evidence="6" type="ORF">WDS16_01735</name>
</gene>
<keyword evidence="6" id="KW-0436">Ligase</keyword>
<dbReference type="Proteomes" id="UP001432000">
    <property type="component" value="Chromosome"/>
</dbReference>
<keyword evidence="7" id="KW-1185">Reference proteome</keyword>
<comment type="catalytic activity">
    <reaction evidence="4">
        <text>(6S)-5-formyl-5,6,7,8-tetrahydrofolate + ATP = (6R)-5,10-methenyltetrahydrofolate + ADP + phosphate</text>
        <dbReference type="Rhea" id="RHEA:10488"/>
        <dbReference type="ChEBI" id="CHEBI:30616"/>
        <dbReference type="ChEBI" id="CHEBI:43474"/>
        <dbReference type="ChEBI" id="CHEBI:57455"/>
        <dbReference type="ChEBI" id="CHEBI:57457"/>
        <dbReference type="ChEBI" id="CHEBI:456216"/>
        <dbReference type="EC" id="6.3.3.2"/>
    </reaction>
</comment>
<dbReference type="Gene3D" id="3.40.50.10420">
    <property type="entry name" value="NagB/RpiA/CoA transferase-like"/>
    <property type="match status" value="1"/>
</dbReference>
<comment type="cofactor">
    <cofactor evidence="4">
        <name>Mg(2+)</name>
        <dbReference type="ChEBI" id="CHEBI:18420"/>
    </cofactor>
</comment>
<accession>A0ABZ2PR59</accession>
<proteinExistence type="inferred from homology"/>
<dbReference type="PANTHER" id="PTHR23407">
    <property type="entry name" value="ATPASE INHIBITOR/5-FORMYLTETRAHYDROFOLATE CYCLO-LIGASE"/>
    <property type="match status" value="1"/>
</dbReference>
<evidence type="ECO:0000256" key="4">
    <source>
        <dbReference type="RuleBase" id="RU361279"/>
    </source>
</evidence>
<comment type="similarity">
    <text evidence="1 4">Belongs to the 5-formyltetrahydrofolate cyclo-ligase family.</text>
</comment>
<sequence>MTPASKEEWRRHVLARRRSIAAEQRTEESKKLCHAAAESARGATGVAAYVPVGSEPGSLDLLDALRRESPVVLVPVAREPGPLHWAEYTGRTTLRAAPYGLSEPTGPVLDPESVKLCSLVFVPALAVDLRGIRLGRGAGFYDRTLDLVDSGIPIIAIVRDEELVEELPEEPHDRRSSHALTPNQGLVALNRE</sequence>
<evidence type="ECO:0000256" key="1">
    <source>
        <dbReference type="ARBA" id="ARBA00010638"/>
    </source>
</evidence>
<feature type="region of interest" description="Disordered" evidence="5">
    <location>
        <begin position="167"/>
        <end position="192"/>
    </location>
</feature>
<dbReference type="Pfam" id="PF01812">
    <property type="entry name" value="5-FTHF_cyc-lig"/>
    <property type="match status" value="1"/>
</dbReference>
<dbReference type="GO" id="GO:0030272">
    <property type="term" value="F:5-formyltetrahydrofolate cyclo-ligase activity"/>
    <property type="evidence" value="ECO:0007669"/>
    <property type="project" value="UniProtKB-EC"/>
</dbReference>
<organism evidence="6 7">
    <name type="scientific">Rhodococcus sovatensis</name>
    <dbReference type="NCBI Taxonomy" id="1805840"/>
    <lineage>
        <taxon>Bacteria</taxon>
        <taxon>Bacillati</taxon>
        <taxon>Actinomycetota</taxon>
        <taxon>Actinomycetes</taxon>
        <taxon>Mycobacteriales</taxon>
        <taxon>Nocardiaceae</taxon>
        <taxon>Rhodococcus</taxon>
    </lineage>
</organism>
<evidence type="ECO:0000256" key="2">
    <source>
        <dbReference type="ARBA" id="ARBA00022741"/>
    </source>
</evidence>